<name>A0A6P7G4C6_DIAVI</name>
<dbReference type="PROSITE" id="PS50966">
    <property type="entry name" value="ZF_SWIM"/>
    <property type="match status" value="1"/>
</dbReference>
<organism evidence="3">
    <name type="scientific">Diabrotica virgifera virgifera</name>
    <name type="common">western corn rootworm</name>
    <dbReference type="NCBI Taxonomy" id="50390"/>
    <lineage>
        <taxon>Eukaryota</taxon>
        <taxon>Metazoa</taxon>
        <taxon>Ecdysozoa</taxon>
        <taxon>Arthropoda</taxon>
        <taxon>Hexapoda</taxon>
        <taxon>Insecta</taxon>
        <taxon>Pterygota</taxon>
        <taxon>Neoptera</taxon>
        <taxon>Endopterygota</taxon>
        <taxon>Coleoptera</taxon>
        <taxon>Polyphaga</taxon>
        <taxon>Cucujiformia</taxon>
        <taxon>Chrysomeloidea</taxon>
        <taxon>Chrysomelidae</taxon>
        <taxon>Galerucinae</taxon>
        <taxon>Diabroticina</taxon>
        <taxon>Diabroticites</taxon>
        <taxon>Diabrotica</taxon>
    </lineage>
</organism>
<dbReference type="Pfam" id="PF04434">
    <property type="entry name" value="SWIM"/>
    <property type="match status" value="1"/>
</dbReference>
<evidence type="ECO:0000259" key="2">
    <source>
        <dbReference type="PROSITE" id="PS50966"/>
    </source>
</evidence>
<evidence type="ECO:0000256" key="1">
    <source>
        <dbReference type="PROSITE-ProRule" id="PRU00325"/>
    </source>
</evidence>
<dbReference type="AlphaFoldDB" id="A0A6P7G4C6"/>
<gene>
    <name evidence="3" type="primary">LOC114335774</name>
</gene>
<evidence type="ECO:0000313" key="3">
    <source>
        <dbReference type="RefSeq" id="XP_028141867.1"/>
    </source>
</evidence>
<sequence length="137" mass="15124">MENKEIEVSLLDILKYIGDTKRPLKEGEALLKAGHVVLCGKYNNKLVGLCLKTTNLNGAPHEITVDVLRDEWVAKCTCKAGQGGMCKHVIAVLLQAQKQDELEALSCTDVEQVWGSYSGSFKNNSLEYSKPVPVKEF</sequence>
<protein>
    <submittedName>
        <fullName evidence="3">Uncharacterized protein LOC114335774</fullName>
    </submittedName>
</protein>
<accession>A0A6P7G4C6</accession>
<dbReference type="RefSeq" id="XP_028141867.1">
    <property type="nucleotide sequence ID" value="XM_028286066.1"/>
</dbReference>
<keyword evidence="1" id="KW-0862">Zinc</keyword>
<keyword evidence="1" id="KW-0863">Zinc-finger</keyword>
<reference evidence="3" key="1">
    <citation type="submission" date="2025-08" db="UniProtKB">
        <authorList>
            <consortium name="RefSeq"/>
        </authorList>
    </citation>
    <scope>IDENTIFICATION</scope>
    <source>
        <tissue evidence="3">Whole insect</tissue>
    </source>
</reference>
<proteinExistence type="predicted"/>
<keyword evidence="1" id="KW-0479">Metal-binding</keyword>
<dbReference type="InterPro" id="IPR007527">
    <property type="entry name" value="Znf_SWIM"/>
</dbReference>
<dbReference type="InParanoid" id="A0A6P7G4C6"/>
<feature type="domain" description="SWIM-type" evidence="2">
    <location>
        <begin position="61"/>
        <end position="97"/>
    </location>
</feature>
<dbReference type="GO" id="GO:0008270">
    <property type="term" value="F:zinc ion binding"/>
    <property type="evidence" value="ECO:0007669"/>
    <property type="project" value="UniProtKB-KW"/>
</dbReference>